<evidence type="ECO:0008006" key="2">
    <source>
        <dbReference type="Google" id="ProtNLM"/>
    </source>
</evidence>
<dbReference type="CDD" id="cd04481">
    <property type="entry name" value="RPA1_DBD_B_like"/>
    <property type="match status" value="1"/>
</dbReference>
<gene>
    <name evidence="1" type="ORF">CB5_LOCUS13171</name>
</gene>
<name>A0A6V7PGH2_ANACO</name>
<dbReference type="Gene3D" id="2.40.50.140">
    <property type="entry name" value="Nucleic acid-binding proteins"/>
    <property type="match status" value="1"/>
</dbReference>
<dbReference type="InterPro" id="IPR012340">
    <property type="entry name" value="NA-bd_OB-fold"/>
</dbReference>
<dbReference type="PANTHER" id="PTHR47165:SF4">
    <property type="entry name" value="OS03G0429900 PROTEIN"/>
    <property type="match status" value="1"/>
</dbReference>
<sequence>MEYTLLSELSLQCQNCKIKVRICRIWESTAPFLKGDIFENHRYNDTALTDVLGQISAISEITQKYVGQTLTPIRNLEIQDLEKNVLSVTLWDQFALDFDDDDILEKERNRPIIIVLAGMMFALLEKGYIYRHVQPQKFTLT</sequence>
<organism evidence="1">
    <name type="scientific">Ananas comosus var. bracteatus</name>
    <name type="common">red pineapple</name>
    <dbReference type="NCBI Taxonomy" id="296719"/>
    <lineage>
        <taxon>Eukaryota</taxon>
        <taxon>Viridiplantae</taxon>
        <taxon>Streptophyta</taxon>
        <taxon>Embryophyta</taxon>
        <taxon>Tracheophyta</taxon>
        <taxon>Spermatophyta</taxon>
        <taxon>Magnoliopsida</taxon>
        <taxon>Liliopsida</taxon>
        <taxon>Poales</taxon>
        <taxon>Bromeliaceae</taxon>
        <taxon>Bromelioideae</taxon>
        <taxon>Ananas</taxon>
    </lineage>
</organism>
<protein>
    <recommendedName>
        <fullName evidence="2">Replication protein A OB domain-containing protein</fullName>
    </recommendedName>
</protein>
<evidence type="ECO:0000313" key="1">
    <source>
        <dbReference type="EMBL" id="CAD1829960.1"/>
    </source>
</evidence>
<dbReference type="AlphaFoldDB" id="A0A6V7PGH2"/>
<dbReference type="SUPFAM" id="SSF50249">
    <property type="entry name" value="Nucleic acid-binding proteins"/>
    <property type="match status" value="1"/>
</dbReference>
<dbReference type="EMBL" id="LR862130">
    <property type="protein sequence ID" value="CAD1829960.1"/>
    <property type="molecule type" value="Genomic_DNA"/>
</dbReference>
<accession>A0A6V7PGH2</accession>
<dbReference type="PANTHER" id="PTHR47165">
    <property type="entry name" value="OS03G0429900 PROTEIN"/>
    <property type="match status" value="1"/>
</dbReference>
<reference evidence="1" key="1">
    <citation type="submission" date="2020-07" db="EMBL/GenBank/DDBJ databases">
        <authorList>
            <person name="Lin J."/>
        </authorList>
    </citation>
    <scope>NUCLEOTIDE SEQUENCE</scope>
</reference>
<proteinExistence type="predicted"/>